<reference evidence="2 3" key="1">
    <citation type="submission" date="2017-08" db="EMBL/GenBank/DDBJ databases">
        <title>Comparative genomics of bacteria isolated from necrotic lesions of AOD affected trees.</title>
        <authorList>
            <person name="Doonan J."/>
            <person name="Denman S."/>
            <person name="McDonald J.E."/>
        </authorList>
    </citation>
    <scope>NUCLEOTIDE SEQUENCE [LARGE SCALE GENOMIC DNA]</scope>
    <source>
        <strain evidence="2 3">477</strain>
    </source>
</reference>
<dbReference type="InterPro" id="IPR029058">
    <property type="entry name" value="AB_hydrolase_fold"/>
</dbReference>
<proteinExistence type="predicted"/>
<dbReference type="Gene3D" id="3.40.50.1820">
    <property type="entry name" value="alpha/beta hydrolase"/>
    <property type="match status" value="2"/>
</dbReference>
<evidence type="ECO:0000313" key="3">
    <source>
        <dbReference type="Proteomes" id="UP000263881"/>
    </source>
</evidence>
<accession>A0AAD0SCP0</accession>
<dbReference type="RefSeq" id="WP_094118364.1">
    <property type="nucleotide sequence ID" value="NZ_CP023009.1"/>
</dbReference>
<dbReference type="PANTHER" id="PTHR43689:SF8">
    <property type="entry name" value="ALPHA_BETA-HYDROLASES SUPERFAMILY PROTEIN"/>
    <property type="match status" value="1"/>
</dbReference>
<dbReference type="InterPro" id="IPR000073">
    <property type="entry name" value="AB_hydrolase_1"/>
</dbReference>
<dbReference type="AlphaFoldDB" id="A0AAD0SCP0"/>
<organism evidence="2 3">
    <name type="scientific">Lonsdalea britannica</name>
    <dbReference type="NCBI Taxonomy" id="1082704"/>
    <lineage>
        <taxon>Bacteria</taxon>
        <taxon>Pseudomonadati</taxon>
        <taxon>Pseudomonadota</taxon>
        <taxon>Gammaproteobacteria</taxon>
        <taxon>Enterobacterales</taxon>
        <taxon>Pectobacteriaceae</taxon>
        <taxon>Lonsdalea</taxon>
    </lineage>
</organism>
<evidence type="ECO:0000259" key="1">
    <source>
        <dbReference type="Pfam" id="PF00561"/>
    </source>
</evidence>
<dbReference type="SUPFAM" id="SSF53474">
    <property type="entry name" value="alpha/beta-Hydrolases"/>
    <property type="match status" value="1"/>
</dbReference>
<protein>
    <recommendedName>
        <fullName evidence="1">AB hydrolase-1 domain-containing protein</fullName>
    </recommendedName>
</protein>
<dbReference type="EMBL" id="CP023009">
    <property type="protein sequence ID" value="AXW85650.1"/>
    <property type="molecule type" value="Genomic_DNA"/>
</dbReference>
<dbReference type="Pfam" id="PF00561">
    <property type="entry name" value="Abhydrolase_1"/>
    <property type="match status" value="1"/>
</dbReference>
<sequence>MRDVKLAALLSDFACPRPRPLRRQEIAWRQTTPASRLTIADGQGCWRERGATHEPKALLLHGWGGDASLFGPLADALSAIGWHVIIPDLLGHGDASATSCGYTAQLQWLNALECRFGHFDLIVAHSAGALLVEIARAQGALMSRARLSLAGPVTLISLFECYLSQTLQAGFDAAELAAAYLDDQHLPPSLLVSEPCSSDDKLLICHGNNDEVIPVKDAKRLAARHPHSTLWLPADTGHMGLVQHPELAQRVARFCPLPEGRTADALDA</sequence>
<dbReference type="PANTHER" id="PTHR43689">
    <property type="entry name" value="HYDROLASE"/>
    <property type="match status" value="1"/>
</dbReference>
<evidence type="ECO:0000313" key="2">
    <source>
        <dbReference type="EMBL" id="AXW85650.1"/>
    </source>
</evidence>
<dbReference type="Proteomes" id="UP000263881">
    <property type="component" value="Chromosome"/>
</dbReference>
<feature type="domain" description="AB hydrolase-1" evidence="1">
    <location>
        <begin position="58"/>
        <end position="132"/>
    </location>
</feature>
<gene>
    <name evidence="2" type="ORF">CKQ53_00695</name>
</gene>
<dbReference type="KEGG" id="lbq:CKQ53_00695"/>
<name>A0AAD0SCP0_9GAMM</name>
<keyword evidence="3" id="KW-1185">Reference proteome</keyword>